<evidence type="ECO:0000313" key="3">
    <source>
        <dbReference type="Proteomes" id="UP000632659"/>
    </source>
</evidence>
<dbReference type="AlphaFoldDB" id="A0A8J6P1F0"/>
<dbReference type="EMBL" id="JACRTL010000004">
    <property type="protein sequence ID" value="MBC8611121.1"/>
    <property type="molecule type" value="Genomic_DNA"/>
</dbReference>
<dbReference type="GO" id="GO:0016779">
    <property type="term" value="F:nucleotidyltransferase activity"/>
    <property type="evidence" value="ECO:0007669"/>
    <property type="project" value="InterPro"/>
</dbReference>
<dbReference type="Gene3D" id="3.30.460.10">
    <property type="entry name" value="Beta Polymerase, domain 2"/>
    <property type="match status" value="1"/>
</dbReference>
<gene>
    <name evidence="2" type="ORF">H8702_08340</name>
</gene>
<protein>
    <submittedName>
        <fullName evidence="2">Nucleotidyltransferase domain-containing protein</fullName>
    </submittedName>
</protein>
<evidence type="ECO:0000313" key="2">
    <source>
        <dbReference type="EMBL" id="MBC8611121.1"/>
    </source>
</evidence>
<name>A0A8J6P1F0_9FIRM</name>
<dbReference type="InterPro" id="IPR043519">
    <property type="entry name" value="NT_sf"/>
</dbReference>
<dbReference type="CDD" id="cd05403">
    <property type="entry name" value="NT_KNTase_like"/>
    <property type="match status" value="1"/>
</dbReference>
<accession>A0A8J6P1F0</accession>
<dbReference type="SUPFAM" id="SSF81301">
    <property type="entry name" value="Nucleotidyltransferase"/>
    <property type="match status" value="1"/>
</dbReference>
<keyword evidence="3" id="KW-1185">Reference proteome</keyword>
<evidence type="ECO:0000259" key="1">
    <source>
        <dbReference type="Pfam" id="PF01909"/>
    </source>
</evidence>
<sequence length="273" mass="30979">MVDSLIQKIAQKLALCGCVQGVVLGGSRATGTATESSDIDIGIYYRDLQPDFQKLNEIAKELDDAHRENLICREGEWGSWVNCGGWLVVEGYRVDLIFRDIARVERSVAETETGRFSCHYQPGHPHAYLDVMYRGELACCKVLLSKGEAFFTLKQQAEAYPEALRQALIGFFLFEADFSCSLAESYSTDSDRYYLAGQLFRAVSALNQVLFAVNRVYCLNEKKAVLRIESFFKSPEHYRERINQIFLIGGRPAEETVKLLKQLCEEVRQITED</sequence>
<comment type="caution">
    <text evidence="2">The sequence shown here is derived from an EMBL/GenBank/DDBJ whole genome shotgun (WGS) entry which is preliminary data.</text>
</comment>
<reference evidence="2" key="1">
    <citation type="submission" date="2020-08" db="EMBL/GenBank/DDBJ databases">
        <title>Genome public.</title>
        <authorList>
            <person name="Liu C."/>
            <person name="Sun Q."/>
        </authorList>
    </citation>
    <scope>NUCLEOTIDE SEQUENCE</scope>
    <source>
        <strain evidence="2">NSJ-15</strain>
    </source>
</reference>
<dbReference type="InterPro" id="IPR002934">
    <property type="entry name" value="Polymerase_NTP_transf_dom"/>
</dbReference>
<proteinExistence type="predicted"/>
<dbReference type="Proteomes" id="UP000632659">
    <property type="component" value="Unassembled WGS sequence"/>
</dbReference>
<organism evidence="2 3">
    <name type="scientific">Massiliimalia timonensis</name>
    <dbReference type="NCBI Taxonomy" id="1987501"/>
    <lineage>
        <taxon>Bacteria</taxon>
        <taxon>Bacillati</taxon>
        <taxon>Bacillota</taxon>
        <taxon>Clostridia</taxon>
        <taxon>Eubacteriales</taxon>
        <taxon>Oscillospiraceae</taxon>
        <taxon>Massiliimalia</taxon>
    </lineage>
</organism>
<dbReference type="RefSeq" id="WP_154825651.1">
    <property type="nucleotide sequence ID" value="NZ_JACRTL010000004.1"/>
</dbReference>
<feature type="domain" description="Polymerase nucleotidyl transferase" evidence="1">
    <location>
        <begin position="11"/>
        <end position="64"/>
    </location>
</feature>
<dbReference type="Pfam" id="PF01909">
    <property type="entry name" value="NTP_transf_2"/>
    <property type="match status" value="1"/>
</dbReference>